<evidence type="ECO:0000313" key="4">
    <source>
        <dbReference type="EMBL" id="GAG48644.1"/>
    </source>
</evidence>
<evidence type="ECO:0000256" key="2">
    <source>
        <dbReference type="ARBA" id="ARBA00022598"/>
    </source>
</evidence>
<feature type="domain" description="AMP-dependent synthetase/ligase" evidence="3">
    <location>
        <begin position="13"/>
        <end position="196"/>
    </location>
</feature>
<dbReference type="InterPro" id="IPR000873">
    <property type="entry name" value="AMP-dep_synth/lig_dom"/>
</dbReference>
<dbReference type="EMBL" id="BARS01055751">
    <property type="protein sequence ID" value="GAG48644.1"/>
    <property type="molecule type" value="Genomic_DNA"/>
</dbReference>
<dbReference type="PANTHER" id="PTHR43201">
    <property type="entry name" value="ACYL-COA SYNTHETASE"/>
    <property type="match status" value="1"/>
</dbReference>
<dbReference type="InterPro" id="IPR042099">
    <property type="entry name" value="ANL_N_sf"/>
</dbReference>
<dbReference type="PANTHER" id="PTHR43201:SF5">
    <property type="entry name" value="MEDIUM-CHAIN ACYL-COA LIGASE ACSF2, MITOCHONDRIAL"/>
    <property type="match status" value="1"/>
</dbReference>
<dbReference type="GO" id="GO:0031956">
    <property type="term" value="F:medium-chain fatty acid-CoA ligase activity"/>
    <property type="evidence" value="ECO:0007669"/>
    <property type="project" value="TreeGrafter"/>
</dbReference>
<dbReference type="PROSITE" id="PS00455">
    <property type="entry name" value="AMP_BINDING"/>
    <property type="match status" value="1"/>
</dbReference>
<proteinExistence type="inferred from homology"/>
<keyword evidence="2" id="KW-0436">Ligase</keyword>
<dbReference type="AlphaFoldDB" id="X0XYX4"/>
<dbReference type="PRINTS" id="PR00154">
    <property type="entry name" value="AMPBINDING"/>
</dbReference>
<comment type="caution">
    <text evidence="4">The sequence shown here is derived from an EMBL/GenBank/DDBJ whole genome shotgun (WGS) entry which is preliminary data.</text>
</comment>
<gene>
    <name evidence="4" type="ORF">S01H1_82260</name>
</gene>
<comment type="similarity">
    <text evidence="1">Belongs to the ATP-dependent AMP-binding enzyme family.</text>
</comment>
<reference evidence="4" key="1">
    <citation type="journal article" date="2014" name="Front. Microbiol.">
        <title>High frequency of phylogenetically diverse reductive dehalogenase-homologous genes in deep subseafloor sedimentary metagenomes.</title>
        <authorList>
            <person name="Kawai M."/>
            <person name="Futagami T."/>
            <person name="Toyoda A."/>
            <person name="Takaki Y."/>
            <person name="Nishi S."/>
            <person name="Hori S."/>
            <person name="Arai W."/>
            <person name="Tsubouchi T."/>
            <person name="Morono Y."/>
            <person name="Uchiyama I."/>
            <person name="Ito T."/>
            <person name="Fujiyama A."/>
            <person name="Inagaki F."/>
            <person name="Takami H."/>
        </authorList>
    </citation>
    <scope>NUCLEOTIDE SEQUENCE</scope>
    <source>
        <strain evidence="4">Expedition CK06-06</strain>
    </source>
</reference>
<protein>
    <recommendedName>
        <fullName evidence="3">AMP-dependent synthetase/ligase domain-containing protein</fullName>
    </recommendedName>
</protein>
<organism evidence="4">
    <name type="scientific">marine sediment metagenome</name>
    <dbReference type="NCBI Taxonomy" id="412755"/>
    <lineage>
        <taxon>unclassified sequences</taxon>
        <taxon>metagenomes</taxon>
        <taxon>ecological metagenomes</taxon>
    </lineage>
</organism>
<sequence>EMGDGIDLQTLAKRENEINPDDPVAIMYTSGTTGKPKGVVLDHCGLINKSMFSALRQGLNNQDRLCLFFPLFHMFGNTCIVLAGLIKGASIIMPCATFEPSKILSAITNEKCTAIYGSPSMLITLIDHAEFSPERWKTLSKGTIGGAPCPIELMRKLVEDIGISDITVAYGITEASSWITMTRPNDPLDIRVSTIG</sequence>
<dbReference type="InterPro" id="IPR020845">
    <property type="entry name" value="AMP-binding_CS"/>
</dbReference>
<feature type="non-terminal residue" evidence="4">
    <location>
        <position position="1"/>
    </location>
</feature>
<evidence type="ECO:0000259" key="3">
    <source>
        <dbReference type="Pfam" id="PF00501"/>
    </source>
</evidence>
<dbReference type="Pfam" id="PF00501">
    <property type="entry name" value="AMP-binding"/>
    <property type="match status" value="1"/>
</dbReference>
<accession>X0XYX4</accession>
<dbReference type="GO" id="GO:0006631">
    <property type="term" value="P:fatty acid metabolic process"/>
    <property type="evidence" value="ECO:0007669"/>
    <property type="project" value="TreeGrafter"/>
</dbReference>
<dbReference type="SUPFAM" id="SSF56801">
    <property type="entry name" value="Acetyl-CoA synthetase-like"/>
    <property type="match status" value="1"/>
</dbReference>
<name>X0XYX4_9ZZZZ</name>
<evidence type="ECO:0000256" key="1">
    <source>
        <dbReference type="ARBA" id="ARBA00006432"/>
    </source>
</evidence>
<feature type="non-terminal residue" evidence="4">
    <location>
        <position position="196"/>
    </location>
</feature>
<dbReference type="Gene3D" id="3.40.50.12780">
    <property type="entry name" value="N-terminal domain of ligase-like"/>
    <property type="match status" value="1"/>
</dbReference>
<dbReference type="InterPro" id="IPR020459">
    <property type="entry name" value="AMP-binding"/>
</dbReference>